<evidence type="ECO:0008006" key="3">
    <source>
        <dbReference type="Google" id="ProtNLM"/>
    </source>
</evidence>
<evidence type="ECO:0000313" key="1">
    <source>
        <dbReference type="EMBL" id="KGF29987.1"/>
    </source>
</evidence>
<organism evidence="1 2">
    <name type="scientific">Prevotella histicola JCM 15637 = DNF00424</name>
    <dbReference type="NCBI Taxonomy" id="1236504"/>
    <lineage>
        <taxon>Bacteria</taxon>
        <taxon>Pseudomonadati</taxon>
        <taxon>Bacteroidota</taxon>
        <taxon>Bacteroidia</taxon>
        <taxon>Bacteroidales</taxon>
        <taxon>Prevotellaceae</taxon>
        <taxon>Prevotella</taxon>
    </lineage>
</organism>
<proteinExistence type="predicted"/>
<protein>
    <recommendedName>
        <fullName evidence="3">CopG family transcriptional regulator</fullName>
    </recommendedName>
</protein>
<dbReference type="RefSeq" id="WP_036868602.1">
    <property type="nucleotide sequence ID" value="NZ_JRNJ01000022.1"/>
</dbReference>
<evidence type="ECO:0000313" key="2">
    <source>
        <dbReference type="Proteomes" id="UP000029533"/>
    </source>
</evidence>
<accession>A0AAW3FH54</accession>
<reference evidence="1 2" key="1">
    <citation type="submission" date="2014-07" db="EMBL/GenBank/DDBJ databases">
        <authorList>
            <person name="McCorrison J."/>
            <person name="Sanka R."/>
            <person name="Torralba M."/>
            <person name="Gillis M."/>
            <person name="Haft D.H."/>
            <person name="Methe B."/>
            <person name="Sutton G."/>
            <person name="Nelson K.E."/>
        </authorList>
    </citation>
    <scope>NUCLEOTIDE SEQUENCE [LARGE SCALE GENOMIC DNA]</scope>
    <source>
        <strain evidence="1 2">DNF00424</strain>
    </source>
</reference>
<gene>
    <name evidence="1" type="ORF">HMPREF2132_02110</name>
</gene>
<comment type="caution">
    <text evidence="1">The sequence shown here is derived from an EMBL/GenBank/DDBJ whole genome shotgun (WGS) entry which is preliminary data.</text>
</comment>
<dbReference type="Proteomes" id="UP000029533">
    <property type="component" value="Unassembled WGS sequence"/>
</dbReference>
<sequence length="108" mass="12141">MGKDYGKRLKVGETPMITQTENYMEKEVLSTEGNVTNVATPTVAQPMAPIGNYAQRLAGRQQTKGIVIDMPVDIYRRLRDVKDYLPGETLKSLALRAVVEFVERNKVK</sequence>
<dbReference type="EMBL" id="JRNJ01000022">
    <property type="protein sequence ID" value="KGF29987.1"/>
    <property type="molecule type" value="Genomic_DNA"/>
</dbReference>
<dbReference type="AlphaFoldDB" id="A0AAW3FH54"/>
<name>A0AAW3FH54_9BACT</name>